<feature type="region of interest" description="Disordered" evidence="1">
    <location>
        <begin position="91"/>
        <end position="257"/>
    </location>
</feature>
<feature type="region of interest" description="Disordered" evidence="1">
    <location>
        <begin position="57"/>
        <end position="76"/>
    </location>
</feature>
<evidence type="ECO:0000256" key="1">
    <source>
        <dbReference type="SAM" id="MobiDB-lite"/>
    </source>
</evidence>
<feature type="compositionally biased region" description="Low complexity" evidence="1">
    <location>
        <begin position="11"/>
        <end position="24"/>
    </location>
</feature>
<protein>
    <submittedName>
        <fullName evidence="2">Uncharacterized protein</fullName>
    </submittedName>
</protein>
<feature type="region of interest" description="Disordered" evidence="1">
    <location>
        <begin position="1"/>
        <end position="24"/>
    </location>
</feature>
<organism evidence="2 3">
    <name type="scientific">Thyridium curvatum</name>
    <dbReference type="NCBI Taxonomy" id="1093900"/>
    <lineage>
        <taxon>Eukaryota</taxon>
        <taxon>Fungi</taxon>
        <taxon>Dikarya</taxon>
        <taxon>Ascomycota</taxon>
        <taxon>Pezizomycotina</taxon>
        <taxon>Sordariomycetes</taxon>
        <taxon>Sordariomycetidae</taxon>
        <taxon>Thyridiales</taxon>
        <taxon>Thyridiaceae</taxon>
        <taxon>Thyridium</taxon>
    </lineage>
</organism>
<comment type="caution">
    <text evidence="2">The sequence shown here is derived from an EMBL/GenBank/DDBJ whole genome shotgun (WGS) entry which is preliminary data.</text>
</comment>
<feature type="compositionally biased region" description="Basic and acidic residues" evidence="1">
    <location>
        <begin position="165"/>
        <end position="174"/>
    </location>
</feature>
<name>A0A507AXA5_9PEZI</name>
<feature type="compositionally biased region" description="Basic residues" evidence="1">
    <location>
        <begin position="177"/>
        <end position="186"/>
    </location>
</feature>
<evidence type="ECO:0000313" key="2">
    <source>
        <dbReference type="EMBL" id="TPX11376.1"/>
    </source>
</evidence>
<dbReference type="InParanoid" id="A0A507AXA5"/>
<gene>
    <name evidence="2" type="ORF">E0L32_001194</name>
</gene>
<dbReference type="RefSeq" id="XP_030993087.1">
    <property type="nucleotide sequence ID" value="XM_031134770.1"/>
</dbReference>
<sequence length="283" mass="32506">MPRSYRPDALPSGSPRGYSSRSYDYVYPERRYRSSSRPPYSPSASASASYSYRVVYASQGSSRGTPHASRGRSSYTAREVADDWEYLYSRRERRGGDGDAGAYVRPSLVPRHGPSSTSEYYADSEGSGSYSWSSQDEDKSPPPRYGGYSPTTSSFPWPSRRGHKHSYDERDPAPPKRAGHQKHKSGTRSSGQEVPKRSSSRRRPAGSRGSPDLMEEEMERLRRRLDLLERDEEQRPRRQRRRERDTESAYGRGGTMREVKPWERPKYEWQYSYTEGPDGERLD</sequence>
<dbReference type="Proteomes" id="UP000319257">
    <property type="component" value="Unassembled WGS sequence"/>
</dbReference>
<proteinExistence type="predicted"/>
<feature type="compositionally biased region" description="Basic and acidic residues" evidence="1">
    <location>
        <begin position="224"/>
        <end position="247"/>
    </location>
</feature>
<keyword evidence="3" id="KW-1185">Reference proteome</keyword>
<dbReference type="AlphaFoldDB" id="A0A507AXA5"/>
<evidence type="ECO:0000313" key="3">
    <source>
        <dbReference type="Proteomes" id="UP000319257"/>
    </source>
</evidence>
<dbReference type="GeneID" id="41968641"/>
<feature type="compositionally biased region" description="Low complexity" evidence="1">
    <location>
        <begin position="124"/>
        <end position="134"/>
    </location>
</feature>
<reference evidence="2 3" key="1">
    <citation type="submission" date="2019-06" db="EMBL/GenBank/DDBJ databases">
        <title>Draft genome sequence of the filamentous fungus Phialemoniopsis curvata isolated from diesel fuel.</title>
        <authorList>
            <person name="Varaljay V.A."/>
            <person name="Lyon W.J."/>
            <person name="Crouch A.L."/>
            <person name="Drake C.E."/>
            <person name="Hollomon J.M."/>
            <person name="Nadeau L.J."/>
            <person name="Nunn H.S."/>
            <person name="Stevenson B.S."/>
            <person name="Bojanowski C.L."/>
            <person name="Crookes-Goodson W.J."/>
        </authorList>
    </citation>
    <scope>NUCLEOTIDE SEQUENCE [LARGE SCALE GENOMIC DNA]</scope>
    <source>
        <strain evidence="2 3">D216</strain>
    </source>
</reference>
<accession>A0A507AXA5</accession>
<dbReference type="EMBL" id="SKBQ01000004">
    <property type="protein sequence ID" value="TPX11376.1"/>
    <property type="molecule type" value="Genomic_DNA"/>
</dbReference>